<sequence length="105" mass="11319">MIPEAVEKPHVKDSPKGFRRLLKFGRKNHSSAGSELSVESDHASVNGSEVDDNATNAASSSEVHTLKNLISQDKTPAGSTSKKSSRHFSLLSPFRSKTSAKKLIT</sequence>
<evidence type="ECO:0000313" key="2">
    <source>
        <dbReference type="Proteomes" id="UP001060215"/>
    </source>
</evidence>
<gene>
    <name evidence="1" type="ORF">LOK49_LG06G02649</name>
</gene>
<dbReference type="EMBL" id="CM045762">
    <property type="protein sequence ID" value="KAI8012655.1"/>
    <property type="molecule type" value="Genomic_DNA"/>
</dbReference>
<evidence type="ECO:0000313" key="1">
    <source>
        <dbReference type="EMBL" id="KAI8012655.1"/>
    </source>
</evidence>
<organism evidence="1 2">
    <name type="scientific">Camellia lanceoleosa</name>
    <dbReference type="NCBI Taxonomy" id="1840588"/>
    <lineage>
        <taxon>Eukaryota</taxon>
        <taxon>Viridiplantae</taxon>
        <taxon>Streptophyta</taxon>
        <taxon>Embryophyta</taxon>
        <taxon>Tracheophyta</taxon>
        <taxon>Spermatophyta</taxon>
        <taxon>Magnoliopsida</taxon>
        <taxon>eudicotyledons</taxon>
        <taxon>Gunneridae</taxon>
        <taxon>Pentapetalae</taxon>
        <taxon>asterids</taxon>
        <taxon>Ericales</taxon>
        <taxon>Theaceae</taxon>
        <taxon>Camellia</taxon>
    </lineage>
</organism>
<name>A0ACC0HH95_9ERIC</name>
<reference evidence="1 2" key="1">
    <citation type="journal article" date="2022" name="Plant J.">
        <title>Chromosome-level genome of Camellia lanceoleosa provides a valuable resource for understanding genome evolution and self-incompatibility.</title>
        <authorList>
            <person name="Gong W."/>
            <person name="Xiao S."/>
            <person name="Wang L."/>
            <person name="Liao Z."/>
            <person name="Chang Y."/>
            <person name="Mo W."/>
            <person name="Hu G."/>
            <person name="Li W."/>
            <person name="Zhao G."/>
            <person name="Zhu H."/>
            <person name="Hu X."/>
            <person name="Ji K."/>
            <person name="Xiang X."/>
            <person name="Song Q."/>
            <person name="Yuan D."/>
            <person name="Jin S."/>
            <person name="Zhang L."/>
        </authorList>
    </citation>
    <scope>NUCLEOTIDE SEQUENCE [LARGE SCALE GENOMIC DNA]</scope>
    <source>
        <strain evidence="1">SQ_2022a</strain>
    </source>
</reference>
<accession>A0ACC0HH95</accession>
<protein>
    <submittedName>
        <fullName evidence="1">Uncharacterized protein</fullName>
    </submittedName>
</protein>
<comment type="caution">
    <text evidence="1">The sequence shown here is derived from an EMBL/GenBank/DDBJ whole genome shotgun (WGS) entry which is preliminary data.</text>
</comment>
<proteinExistence type="predicted"/>
<keyword evidence="2" id="KW-1185">Reference proteome</keyword>
<dbReference type="Proteomes" id="UP001060215">
    <property type="component" value="Chromosome 5"/>
</dbReference>